<dbReference type="OrthoDB" id="9997229at2759"/>
<organism evidence="2 3">
    <name type="scientific">Euroglyphus maynei</name>
    <name type="common">Mayne's house dust mite</name>
    <dbReference type="NCBI Taxonomy" id="6958"/>
    <lineage>
        <taxon>Eukaryota</taxon>
        <taxon>Metazoa</taxon>
        <taxon>Ecdysozoa</taxon>
        <taxon>Arthropoda</taxon>
        <taxon>Chelicerata</taxon>
        <taxon>Arachnida</taxon>
        <taxon>Acari</taxon>
        <taxon>Acariformes</taxon>
        <taxon>Sarcoptiformes</taxon>
        <taxon>Astigmata</taxon>
        <taxon>Psoroptidia</taxon>
        <taxon>Analgoidea</taxon>
        <taxon>Pyroglyphidae</taxon>
        <taxon>Pyroglyphinae</taxon>
        <taxon>Euroglyphus</taxon>
    </lineage>
</organism>
<keyword evidence="1" id="KW-0472">Membrane</keyword>
<dbReference type="Proteomes" id="UP000194236">
    <property type="component" value="Unassembled WGS sequence"/>
</dbReference>
<dbReference type="AlphaFoldDB" id="A0A1Y3BJH0"/>
<evidence type="ECO:0000313" key="3">
    <source>
        <dbReference type="Proteomes" id="UP000194236"/>
    </source>
</evidence>
<name>A0A1Y3BJH0_EURMA</name>
<gene>
    <name evidence="2" type="ORF">BLA29_002568</name>
</gene>
<proteinExistence type="predicted"/>
<protein>
    <submittedName>
        <fullName evidence="2">Uncharacterized protein</fullName>
    </submittedName>
</protein>
<sequence>MNVQKNRDYRILIEQNSSSEKFFLLRFPQLQQRLVRIDHHDVTSAETVIKLVKGKHVLITDRWRGFVIKRNYPKLDIHISNEGFGQTFGFLAIRKDLHYPARRMLVKMYSKIFQTGITERKLIEKTFNETNELMNAATDQEFIDADNEDDEVYINNRLISLVYIHILGLTLSLIVFIAEFFYSFFFVFKYK</sequence>
<dbReference type="EMBL" id="MUJZ01021584">
    <property type="protein sequence ID" value="OTF79746.1"/>
    <property type="molecule type" value="Genomic_DNA"/>
</dbReference>
<keyword evidence="1" id="KW-1133">Transmembrane helix</keyword>
<reference evidence="2 3" key="1">
    <citation type="submission" date="2017-03" db="EMBL/GenBank/DDBJ databases">
        <title>Genome Survey of Euroglyphus maynei.</title>
        <authorList>
            <person name="Arlian L.G."/>
            <person name="Morgan M.S."/>
            <person name="Rider S.D."/>
        </authorList>
    </citation>
    <scope>NUCLEOTIDE SEQUENCE [LARGE SCALE GENOMIC DNA]</scope>
    <source>
        <strain evidence="2">Arlian Lab</strain>
        <tissue evidence="2">Whole body</tissue>
    </source>
</reference>
<accession>A0A1Y3BJH0</accession>
<keyword evidence="1" id="KW-0812">Transmembrane</keyword>
<evidence type="ECO:0000313" key="2">
    <source>
        <dbReference type="EMBL" id="OTF79746.1"/>
    </source>
</evidence>
<feature type="transmembrane region" description="Helical" evidence="1">
    <location>
        <begin position="162"/>
        <end position="188"/>
    </location>
</feature>
<evidence type="ECO:0000256" key="1">
    <source>
        <dbReference type="SAM" id="Phobius"/>
    </source>
</evidence>
<keyword evidence="3" id="KW-1185">Reference proteome</keyword>
<comment type="caution">
    <text evidence="2">The sequence shown here is derived from an EMBL/GenBank/DDBJ whole genome shotgun (WGS) entry which is preliminary data.</text>
</comment>